<dbReference type="EMBL" id="JBHSQJ010000183">
    <property type="protein sequence ID" value="MFC5911641.1"/>
    <property type="molecule type" value="Genomic_DNA"/>
</dbReference>
<organism evidence="2 3">
    <name type="scientific">Streptacidiphilus monticola</name>
    <dbReference type="NCBI Taxonomy" id="2161674"/>
    <lineage>
        <taxon>Bacteria</taxon>
        <taxon>Bacillati</taxon>
        <taxon>Actinomycetota</taxon>
        <taxon>Actinomycetes</taxon>
        <taxon>Kitasatosporales</taxon>
        <taxon>Streptomycetaceae</taxon>
        <taxon>Streptacidiphilus</taxon>
    </lineage>
</organism>
<gene>
    <name evidence="2" type="ORF">ACFP3V_31095</name>
</gene>
<reference evidence="3" key="1">
    <citation type="journal article" date="2019" name="Int. J. Syst. Evol. Microbiol.">
        <title>The Global Catalogue of Microorganisms (GCM) 10K type strain sequencing project: providing services to taxonomists for standard genome sequencing and annotation.</title>
        <authorList>
            <consortium name="The Broad Institute Genomics Platform"/>
            <consortium name="The Broad Institute Genome Sequencing Center for Infectious Disease"/>
            <person name="Wu L."/>
            <person name="Ma J."/>
        </authorList>
    </citation>
    <scope>NUCLEOTIDE SEQUENCE [LARGE SCALE GENOMIC DNA]</scope>
    <source>
        <strain evidence="3">JCM 4816</strain>
    </source>
</reference>
<comment type="caution">
    <text evidence="2">The sequence shown here is derived from an EMBL/GenBank/DDBJ whole genome shotgun (WGS) entry which is preliminary data.</text>
</comment>
<accession>A0ABW1GA82</accession>
<keyword evidence="1" id="KW-0732">Signal</keyword>
<protein>
    <submittedName>
        <fullName evidence="2">DUF2690 domain-containing protein</fullName>
    </submittedName>
</protein>
<feature type="chain" id="PRO_5045457212" evidence="1">
    <location>
        <begin position="31"/>
        <end position="154"/>
    </location>
</feature>
<sequence>MTVPRKLRLGLAVLAAAGMLICAHVPQASASVAPEGCTTSCDGSDPVALGCANDATTVASATYTGGTVLLRWSPSCKVNWAATENINPFWCVTLHVERKAYGNIPANSEQYRYCNGLNPSSNDWAWTDVVYAPQAQARAWVQLDNGATISTPWV</sequence>
<evidence type="ECO:0000313" key="2">
    <source>
        <dbReference type="EMBL" id="MFC5911641.1"/>
    </source>
</evidence>
<proteinExistence type="predicted"/>
<keyword evidence="3" id="KW-1185">Reference proteome</keyword>
<dbReference type="RefSeq" id="WP_380590968.1">
    <property type="nucleotide sequence ID" value="NZ_JBHSQJ010000183.1"/>
</dbReference>
<dbReference type="Proteomes" id="UP001596174">
    <property type="component" value="Unassembled WGS sequence"/>
</dbReference>
<name>A0ABW1GA82_9ACTN</name>
<dbReference type="Pfam" id="PF10901">
    <property type="entry name" value="DUF2690"/>
    <property type="match status" value="1"/>
</dbReference>
<dbReference type="InterPro" id="IPR021224">
    <property type="entry name" value="DUF2690"/>
</dbReference>
<evidence type="ECO:0000256" key="1">
    <source>
        <dbReference type="SAM" id="SignalP"/>
    </source>
</evidence>
<evidence type="ECO:0000313" key="3">
    <source>
        <dbReference type="Proteomes" id="UP001596174"/>
    </source>
</evidence>
<feature type="signal peptide" evidence="1">
    <location>
        <begin position="1"/>
        <end position="30"/>
    </location>
</feature>